<proteinExistence type="predicted"/>
<name>A0A2V3DUZ1_9MICC</name>
<dbReference type="EMBL" id="QHLZ01000002">
    <property type="protein sequence ID" value="PXA66926.1"/>
    <property type="molecule type" value="Genomic_DNA"/>
</dbReference>
<sequence length="63" mass="7133">MSVAVGSVLNLVQRQLDVPETQKFIGEQFFADETESVLAMAVDQPADHQEIRGIWPVRFARNF</sequence>
<organism evidence="1 2">
    <name type="scientific">Arthrobacter psychrochitiniphilus</name>
    <dbReference type="NCBI Taxonomy" id="291045"/>
    <lineage>
        <taxon>Bacteria</taxon>
        <taxon>Bacillati</taxon>
        <taxon>Actinomycetota</taxon>
        <taxon>Actinomycetes</taxon>
        <taxon>Micrococcales</taxon>
        <taxon>Micrococcaceae</taxon>
        <taxon>Arthrobacter</taxon>
    </lineage>
</organism>
<protein>
    <submittedName>
        <fullName evidence="1">Uncharacterized protein</fullName>
    </submittedName>
</protein>
<dbReference type="AlphaFoldDB" id="A0A2V3DUZ1"/>
<accession>A0A2V3DUZ1</accession>
<dbReference type="Proteomes" id="UP000246303">
    <property type="component" value="Unassembled WGS sequence"/>
</dbReference>
<evidence type="ECO:0000313" key="2">
    <source>
        <dbReference type="Proteomes" id="UP000246303"/>
    </source>
</evidence>
<gene>
    <name evidence="1" type="ORF">CVS29_05075</name>
</gene>
<keyword evidence="2" id="KW-1185">Reference proteome</keyword>
<reference evidence="1 2" key="1">
    <citation type="submission" date="2018-05" db="EMBL/GenBank/DDBJ databases">
        <title>Genetic diversity of glacier-inhabiting Cryobacterium bacteria in China and description of Cryobacterium mengkeensis sp. nov. and Arthrobacter glacialis sp. nov.</title>
        <authorList>
            <person name="Liu Q."/>
            <person name="Xin Y.-H."/>
        </authorList>
    </citation>
    <scope>NUCLEOTIDE SEQUENCE [LARGE SCALE GENOMIC DNA]</scope>
    <source>
        <strain evidence="1 2">GP3</strain>
    </source>
</reference>
<dbReference type="RefSeq" id="WP_110105237.1">
    <property type="nucleotide sequence ID" value="NZ_JACBZZ010000001.1"/>
</dbReference>
<comment type="caution">
    <text evidence="1">The sequence shown here is derived from an EMBL/GenBank/DDBJ whole genome shotgun (WGS) entry which is preliminary data.</text>
</comment>
<evidence type="ECO:0000313" key="1">
    <source>
        <dbReference type="EMBL" id="PXA66926.1"/>
    </source>
</evidence>